<feature type="region of interest" description="Disordered" evidence="21">
    <location>
        <begin position="1459"/>
        <end position="1540"/>
    </location>
</feature>
<evidence type="ECO:0000256" key="8">
    <source>
        <dbReference type="ARBA" id="ARBA00022816"/>
    </source>
</evidence>
<feature type="compositionally biased region" description="Low complexity" evidence="21">
    <location>
        <begin position="939"/>
        <end position="957"/>
    </location>
</feature>
<name>A0A131YLF8_RHIAP</name>
<feature type="compositionally biased region" description="Basic and acidic residues" evidence="21">
    <location>
        <begin position="109"/>
        <end position="126"/>
    </location>
</feature>
<keyword evidence="10" id="KW-0653">Protein transport</keyword>
<feature type="compositionally biased region" description="Polar residues" evidence="21">
    <location>
        <begin position="66"/>
        <end position="75"/>
    </location>
</feature>
<keyword evidence="9" id="KW-0862">Zinc</keyword>
<evidence type="ECO:0000256" key="6">
    <source>
        <dbReference type="ARBA" id="ARBA00022737"/>
    </source>
</evidence>
<accession>A0A131YLF8</accession>
<feature type="region of interest" description="Disordered" evidence="21">
    <location>
        <begin position="1"/>
        <end position="23"/>
    </location>
</feature>
<dbReference type="PANTHER" id="PTHR23193:SF23">
    <property type="entry name" value="NUCLEAR PORE COMPLEX PROTEIN NUP153"/>
    <property type="match status" value="1"/>
</dbReference>
<comment type="similarity">
    <text evidence="16">Belongs to the NUP153 family.</text>
</comment>
<evidence type="ECO:0000256" key="14">
    <source>
        <dbReference type="ARBA" id="ARBA00023136"/>
    </source>
</evidence>
<feature type="compositionally biased region" description="Low complexity" evidence="21">
    <location>
        <begin position="493"/>
        <end position="530"/>
    </location>
</feature>
<feature type="compositionally biased region" description="Basic residues" evidence="21">
    <location>
        <begin position="1527"/>
        <end position="1540"/>
    </location>
</feature>
<feature type="compositionally biased region" description="Basic and acidic residues" evidence="21">
    <location>
        <begin position="693"/>
        <end position="715"/>
    </location>
</feature>
<feature type="compositionally biased region" description="Pro residues" evidence="21">
    <location>
        <begin position="464"/>
        <end position="473"/>
    </location>
</feature>
<feature type="region of interest" description="Disordered" evidence="21">
    <location>
        <begin position="752"/>
        <end position="776"/>
    </location>
</feature>
<evidence type="ECO:0000256" key="9">
    <source>
        <dbReference type="ARBA" id="ARBA00022833"/>
    </source>
</evidence>
<evidence type="ECO:0000256" key="18">
    <source>
        <dbReference type="ARBA" id="ARBA00078197"/>
    </source>
</evidence>
<feature type="region of interest" description="Disordered" evidence="21">
    <location>
        <begin position="939"/>
        <end position="977"/>
    </location>
</feature>
<dbReference type="FunFam" id="4.10.1060.10:FF:000001">
    <property type="entry name" value="Nuclear pore complex protein Nup153"/>
    <property type="match status" value="1"/>
</dbReference>
<evidence type="ECO:0000256" key="12">
    <source>
        <dbReference type="ARBA" id="ARBA00023125"/>
    </source>
</evidence>
<dbReference type="GO" id="GO:0051028">
    <property type="term" value="P:mRNA transport"/>
    <property type="evidence" value="ECO:0007669"/>
    <property type="project" value="UniProtKB-KW"/>
</dbReference>
<evidence type="ECO:0000256" key="10">
    <source>
        <dbReference type="ARBA" id="ARBA00022927"/>
    </source>
</evidence>
<evidence type="ECO:0000256" key="3">
    <source>
        <dbReference type="ARBA" id="ARBA00004567"/>
    </source>
</evidence>
<feature type="region of interest" description="Disordered" evidence="21">
    <location>
        <begin position="911"/>
        <end position="930"/>
    </location>
</feature>
<reference evidence="23" key="1">
    <citation type="journal article" date="2016" name="Ticks Tick Borne Dis.">
        <title>De novo assembly and annotation of the salivary gland transcriptome of Rhipicephalus appendiculatus male and female ticks during blood feeding.</title>
        <authorList>
            <person name="de Castro M.H."/>
            <person name="de Klerk D."/>
            <person name="Pienaar R."/>
            <person name="Latif A.A."/>
            <person name="Rees D.J."/>
            <person name="Mans B.J."/>
        </authorList>
    </citation>
    <scope>NUCLEOTIDE SEQUENCE</scope>
    <source>
        <tissue evidence="23">Salivary glands</tissue>
    </source>
</reference>
<dbReference type="Gene3D" id="4.10.1060.10">
    <property type="entry name" value="Zinc finger, RanBP2-type"/>
    <property type="match status" value="3"/>
</dbReference>
<evidence type="ECO:0000313" key="23">
    <source>
        <dbReference type="EMBL" id="JAP79342.1"/>
    </source>
</evidence>
<keyword evidence="7 20" id="KW-0863">Zinc-finger</keyword>
<evidence type="ECO:0000256" key="5">
    <source>
        <dbReference type="ARBA" id="ARBA00022723"/>
    </source>
</evidence>
<dbReference type="GO" id="GO:0008139">
    <property type="term" value="F:nuclear localization sequence binding"/>
    <property type="evidence" value="ECO:0007669"/>
    <property type="project" value="TreeGrafter"/>
</dbReference>
<feature type="domain" description="RanBP2-type" evidence="22">
    <location>
        <begin position="791"/>
        <end position="820"/>
    </location>
</feature>
<feature type="compositionally biased region" description="Low complexity" evidence="21">
    <location>
        <begin position="192"/>
        <end position="215"/>
    </location>
</feature>
<evidence type="ECO:0000259" key="22">
    <source>
        <dbReference type="PROSITE" id="PS50199"/>
    </source>
</evidence>
<dbReference type="GO" id="GO:0006606">
    <property type="term" value="P:protein import into nucleus"/>
    <property type="evidence" value="ECO:0007669"/>
    <property type="project" value="TreeGrafter"/>
</dbReference>
<dbReference type="GO" id="GO:0006405">
    <property type="term" value="P:RNA export from nucleus"/>
    <property type="evidence" value="ECO:0007669"/>
    <property type="project" value="TreeGrafter"/>
</dbReference>
<keyword evidence="5" id="KW-0479">Metal-binding</keyword>
<feature type="compositionally biased region" description="Basic and acidic residues" evidence="21">
    <location>
        <begin position="345"/>
        <end position="357"/>
    </location>
</feature>
<evidence type="ECO:0000256" key="21">
    <source>
        <dbReference type="SAM" id="MobiDB-lite"/>
    </source>
</evidence>
<keyword evidence="11" id="KW-0811">Translocation</keyword>
<dbReference type="Pfam" id="PF00641">
    <property type="entry name" value="Zn_ribbon_RanBP"/>
    <property type="match status" value="3"/>
</dbReference>
<evidence type="ECO:0000256" key="4">
    <source>
        <dbReference type="ARBA" id="ARBA00022448"/>
    </source>
</evidence>
<dbReference type="PROSITE" id="PS01358">
    <property type="entry name" value="ZF_RANBP2_1"/>
    <property type="match status" value="3"/>
</dbReference>
<dbReference type="InterPro" id="IPR001876">
    <property type="entry name" value="Znf_RanBP2"/>
</dbReference>
<keyword evidence="15" id="KW-0539">Nucleus</keyword>
<evidence type="ECO:0000256" key="2">
    <source>
        <dbReference type="ARBA" id="ARBA00004126"/>
    </source>
</evidence>
<sequence>MAGRPTRHNDERERRLKPYERPRSVLQTMTSVVRHLLTPSWLSEPPSEPVIDQGPELINGEKDSSVCASLGSSPRSTRDCAVGPDGDPNEAPSPSVAATLCPETPLQRPLERPQERPQEQPLERTLGRLFEQPSEIYERPPERLSERLSERWSERLSERLSERPPERPLGQTFKRTLERSPEQPTEWALQQSQLRPGASPSSSSRTSLVGSPSSVKRQKLWYEDSPIKSPFYSGQTTYGGAAAQNRLRLLATSQTPTVPVMARGVKPGGATVGLSNTTRQILATLEKMATPVTEAKRVPLRSRIADGRTWTLPHRRDPPAPTQGGPPVRSAARPSVRTVVPPRTETSRLEVSRKESTAAESSWADSLKAKVPRPDTVKPEVPSVEAPKQYPLRLTEAPTVETSSVTVAPTAKPNSVASAREPPCSRPAPDRAPGGGKMVRVIHTAHPAPLKMSGPPSEPEEELPPPVPLPPIQRLPKFSFNLNPPQTLPATPPTTLASNSSGKTSGGSISSGLVSSSPVSSNPVSSSTVNSSTAISSVFSSSAFSSSAFSPSAVSSSTVSSGSISSGLVSTGPLGTNLVSSSPVSSSPVSSSLVSSSLVRSGPISSIPTSTNPAGAVSGTEFTFSKPKPLASSSAALVAQPQRDQVYEFSEPWGPHGDEQQEGKLSDETGRGPKKPREAIQADPPTKSVPDVGENKKSGDSREPENTTAKNDKDSSSSTKDGGDLWARFKPAAGSWSCSECMITNPPSASRCQACETPRPGAAPKAAPTSVPSSVPTSVVPLPATSVATAASSRWECSTCLVRNDTSATRCCACETPRSSANSATAGAAPSAVASGSLWECDTCLVRNQPTAARCCACENPRPSASTATLSSAQAAAATFNFKLPSSEPSGFGGAPFAAAPAQFKFGIPSSGAAKPSEAAPSSESAAKPLKFGITSTTTVTSATTKPTTPTTAAAPSKDFKFGSSSEEPSKAINFGSPASEASKAFKFGTSTEEPATPFKFGTTTNEPATKPFKFGAMASEQHTKSFTFGATSEEPTKRAKPSTTTEDAAKLFNFGSSSEQPSKPLKFGCTTDEPAKLPQTGSGSEVSAKSFKFGASTDEPAKPSPIASSTEGASGGFKLGHMAEPSKGFTFGSTAVKELAKPFAFGATPSTETVAGGFKFGSAAEEPAKSVKTGSSEEQQPAAKTFKFLTPSGPAEPSKLFQFGATSEQTPKLGATVDTPVKPFSFGTPATTAGAAEAAPKPFSFGLAAKPSEMSVPAGAAQQQSIVPQGGGQTTTAGQLAGFLAPATTAPAAVSLPAAAPAIEPAKPAFPSSQFVFGQKTDASAATFSFGSQPAPPAFSQPASGTTAPLPSFGTLTSKPPETHVAAQQPTFGIGATPTPAFGALNPLKPAATPAVAPTATSMPSGFGMQQPTPSTGFGVPAATVPTQPSFIFRPPATAPPVTFQFGSTGPTSGGVFRFGAQPSQPATPLQQQPQQQQPTLEPFGAPFGQTPPMQFGMSPSPLFPGPDSENPFNATSGSGGTTQQRRIRKAIRRKPTPR</sequence>
<keyword evidence="13" id="KW-0906">Nuclear pore complex</keyword>
<dbReference type="GO" id="GO:0031965">
    <property type="term" value="C:nuclear membrane"/>
    <property type="evidence" value="ECO:0007669"/>
    <property type="project" value="UniProtKB-SubCell"/>
</dbReference>
<feature type="compositionally biased region" description="Low complexity" evidence="21">
    <location>
        <begin position="546"/>
        <end position="599"/>
    </location>
</feature>
<dbReference type="EMBL" id="GEDV01009215">
    <property type="protein sequence ID" value="JAP79342.1"/>
    <property type="molecule type" value="Transcribed_RNA"/>
</dbReference>
<feature type="compositionally biased region" description="Polar residues" evidence="21">
    <location>
        <begin position="400"/>
        <end position="417"/>
    </location>
</feature>
<evidence type="ECO:0000256" key="15">
    <source>
        <dbReference type="ARBA" id="ARBA00023242"/>
    </source>
</evidence>
<evidence type="ECO:0000256" key="19">
    <source>
        <dbReference type="ARBA" id="ARBA00079437"/>
    </source>
</evidence>
<dbReference type="GO" id="GO:0005643">
    <property type="term" value="C:nuclear pore"/>
    <property type="evidence" value="ECO:0007669"/>
    <property type="project" value="UniProtKB-SubCell"/>
</dbReference>
<proteinExistence type="inferred from homology"/>
<feature type="region of interest" description="Disordered" evidence="21">
    <location>
        <begin position="39"/>
        <end position="215"/>
    </location>
</feature>
<evidence type="ECO:0000256" key="20">
    <source>
        <dbReference type="PROSITE-ProRule" id="PRU00322"/>
    </source>
</evidence>
<evidence type="ECO:0000256" key="16">
    <source>
        <dbReference type="ARBA" id="ARBA00060842"/>
    </source>
</evidence>
<comment type="subcellular location">
    <subcellularLocation>
        <location evidence="2">Nucleus membrane</location>
    </subcellularLocation>
    <subcellularLocation>
        <location evidence="3">Nucleus</location>
        <location evidence="3">Nuclear pore complex</location>
    </subcellularLocation>
</comment>
<keyword evidence="14" id="KW-0472">Membrane</keyword>
<feature type="domain" description="RanBP2-type" evidence="22">
    <location>
        <begin position="732"/>
        <end position="761"/>
    </location>
</feature>
<organism evidence="23">
    <name type="scientific">Rhipicephalus appendiculatus</name>
    <name type="common">Brown ear tick</name>
    <dbReference type="NCBI Taxonomy" id="34631"/>
    <lineage>
        <taxon>Eukaryota</taxon>
        <taxon>Metazoa</taxon>
        <taxon>Ecdysozoa</taxon>
        <taxon>Arthropoda</taxon>
        <taxon>Chelicerata</taxon>
        <taxon>Arachnida</taxon>
        <taxon>Acari</taxon>
        <taxon>Parasitiformes</taxon>
        <taxon>Ixodida</taxon>
        <taxon>Ixodoidea</taxon>
        <taxon>Ixodidae</taxon>
        <taxon>Rhipicephalinae</taxon>
        <taxon>Rhipicephalus</taxon>
        <taxon>Rhipicephalus</taxon>
    </lineage>
</organism>
<dbReference type="InterPro" id="IPR026054">
    <property type="entry name" value="Nucleoporin"/>
</dbReference>
<dbReference type="SUPFAM" id="SSF90209">
    <property type="entry name" value="Ran binding protein zinc finger-like"/>
    <property type="match status" value="3"/>
</dbReference>
<dbReference type="GO" id="GO:0003677">
    <property type="term" value="F:DNA binding"/>
    <property type="evidence" value="ECO:0007669"/>
    <property type="project" value="UniProtKB-KW"/>
</dbReference>
<feature type="domain" description="RanBP2-type" evidence="22">
    <location>
        <begin position="834"/>
        <end position="864"/>
    </location>
</feature>
<dbReference type="PROSITE" id="PS50199">
    <property type="entry name" value="ZF_RANBP2_2"/>
    <property type="match status" value="3"/>
</dbReference>
<keyword evidence="4" id="KW-0813">Transport</keyword>
<keyword evidence="12" id="KW-0238">DNA-binding</keyword>
<dbReference type="InterPro" id="IPR036443">
    <property type="entry name" value="Znf_RanBP2_sf"/>
</dbReference>
<dbReference type="GO" id="GO:0017056">
    <property type="term" value="F:structural constituent of nuclear pore"/>
    <property type="evidence" value="ECO:0007669"/>
    <property type="project" value="TreeGrafter"/>
</dbReference>
<dbReference type="GO" id="GO:0008270">
    <property type="term" value="F:zinc ion binding"/>
    <property type="evidence" value="ECO:0007669"/>
    <property type="project" value="UniProtKB-KW"/>
</dbReference>
<evidence type="ECO:0000256" key="11">
    <source>
        <dbReference type="ARBA" id="ARBA00023010"/>
    </source>
</evidence>
<feature type="compositionally biased region" description="Basic and acidic residues" evidence="21">
    <location>
        <begin position="7"/>
        <end position="23"/>
    </location>
</feature>
<evidence type="ECO:0000256" key="13">
    <source>
        <dbReference type="ARBA" id="ARBA00023132"/>
    </source>
</evidence>
<evidence type="ECO:0000256" key="17">
    <source>
        <dbReference type="ARBA" id="ARBA00068609"/>
    </source>
</evidence>
<evidence type="ECO:0000256" key="1">
    <source>
        <dbReference type="ARBA" id="ARBA00001947"/>
    </source>
</evidence>
<evidence type="ECO:0000256" key="7">
    <source>
        <dbReference type="ARBA" id="ARBA00022771"/>
    </source>
</evidence>
<feature type="compositionally biased region" description="Basic and acidic residues" evidence="21">
    <location>
        <begin position="656"/>
        <end position="680"/>
    </location>
</feature>
<dbReference type="PANTHER" id="PTHR23193">
    <property type="entry name" value="NUCLEAR PORE COMPLEX PROTEIN NUP"/>
    <property type="match status" value="1"/>
</dbReference>
<feature type="compositionally biased region" description="Basic and acidic residues" evidence="21">
    <location>
        <begin position="136"/>
        <end position="166"/>
    </location>
</feature>
<feature type="region of interest" description="Disordered" evidence="21">
    <location>
        <begin position="308"/>
        <end position="530"/>
    </location>
</feature>
<dbReference type="SMART" id="SM00547">
    <property type="entry name" value="ZnF_RBZ"/>
    <property type="match status" value="3"/>
</dbReference>
<feature type="compositionally biased region" description="Polar residues" evidence="21">
    <location>
        <begin position="603"/>
        <end position="613"/>
    </location>
</feature>
<keyword evidence="8" id="KW-0509">mRNA transport</keyword>
<keyword evidence="6" id="KW-0677">Repeat</keyword>
<feature type="region of interest" description="Disordered" evidence="21">
    <location>
        <begin position="1095"/>
        <end position="1114"/>
    </location>
</feature>
<protein>
    <recommendedName>
        <fullName evidence="17">Nuclear pore complex protein Nup153</fullName>
    </recommendedName>
    <alternativeName>
        <fullName evidence="19">153 kDa nucleoporin</fullName>
    </alternativeName>
    <alternativeName>
        <fullName evidence="18">Nucleoporin Nup153</fullName>
    </alternativeName>
</protein>
<feature type="compositionally biased region" description="Low complexity" evidence="21">
    <location>
        <begin position="762"/>
        <end position="776"/>
    </location>
</feature>
<feature type="region of interest" description="Disordered" evidence="21">
    <location>
        <begin position="546"/>
        <end position="726"/>
    </location>
</feature>
<feature type="compositionally biased region" description="Low complexity" evidence="21">
    <location>
        <begin position="1462"/>
        <end position="1482"/>
    </location>
</feature>
<comment type="cofactor">
    <cofactor evidence="1">
        <name>Zn(2+)</name>
        <dbReference type="ChEBI" id="CHEBI:29105"/>
    </cofactor>
</comment>
<feature type="compositionally biased region" description="Low complexity" evidence="21">
    <location>
        <begin position="625"/>
        <end position="639"/>
    </location>
</feature>